<gene>
    <name evidence="4" type="ORF">PG994_008328</name>
</gene>
<comment type="similarity">
    <text evidence="1">Belongs to the zinc-containing alcohol dehydrogenase family.</text>
</comment>
<dbReference type="SMART" id="SM00829">
    <property type="entry name" value="PKS_ER"/>
    <property type="match status" value="1"/>
</dbReference>
<dbReference type="Pfam" id="PF08240">
    <property type="entry name" value="ADH_N"/>
    <property type="match status" value="1"/>
</dbReference>
<dbReference type="InterPro" id="IPR036291">
    <property type="entry name" value="NAD(P)-bd_dom_sf"/>
</dbReference>
<sequence>MENNQAAWILAADNSPSKSARGRIRIAPLQTKLSSRLLLWQSTHPNGSAPYFSILQMKEFGYLPLKYPHVLGSDVAGTVVKVGEEVKRFKAGDRVIGHCLGLLYGGAKHGGFQNFTTLREVVTAPVPDSVRFEDAVVLPLAISTASVGLFDDLKLRLPSADPAVLIWGAASSMGSIAVQLSVAAGYRVITTASTKNHDYVRALTSPHDEQQHVTVFDYHRPNTTNDIIDHIKSSSSLKFAGAYDCVVHAFGGGVMPSVLWPPADLPADVRAGTVNAIWPGTLAVCPSSRVWRDYVPKALANGALRMQPGPEVVGTGLDKIEGALNWHKAGDHINSGPIWKGRNREGTFDQEFGVTVHNPMATWSPCRSIRRQVCKRMILDFQAQLRSHDDAKDPYLE</sequence>
<dbReference type="Gene3D" id="3.90.180.10">
    <property type="entry name" value="Medium-chain alcohol dehydrogenases, catalytic domain"/>
    <property type="match status" value="1"/>
</dbReference>
<feature type="domain" description="Enoyl reductase (ER)" evidence="3">
    <location>
        <begin position="34"/>
        <end position="333"/>
    </location>
</feature>
<dbReference type="InterPro" id="IPR020843">
    <property type="entry name" value="ER"/>
</dbReference>
<reference evidence="4 5" key="1">
    <citation type="submission" date="2023-01" db="EMBL/GenBank/DDBJ databases">
        <title>Analysis of 21 Apiospora genomes using comparative genomics revels a genus with tremendous synthesis potential of carbohydrate active enzymes and secondary metabolites.</title>
        <authorList>
            <person name="Sorensen T."/>
        </authorList>
    </citation>
    <scope>NUCLEOTIDE SEQUENCE [LARGE SCALE GENOMIC DNA]</scope>
    <source>
        <strain evidence="4 5">CBS 135458</strain>
    </source>
</reference>
<organism evidence="4 5">
    <name type="scientific">Apiospora phragmitis</name>
    <dbReference type="NCBI Taxonomy" id="2905665"/>
    <lineage>
        <taxon>Eukaryota</taxon>
        <taxon>Fungi</taxon>
        <taxon>Dikarya</taxon>
        <taxon>Ascomycota</taxon>
        <taxon>Pezizomycotina</taxon>
        <taxon>Sordariomycetes</taxon>
        <taxon>Xylariomycetidae</taxon>
        <taxon>Amphisphaeriales</taxon>
        <taxon>Apiosporaceae</taxon>
        <taxon>Apiospora</taxon>
    </lineage>
</organism>
<name>A0ABR1USU2_9PEZI</name>
<dbReference type="InterPro" id="IPR047122">
    <property type="entry name" value="Trans-enoyl_RdTase-like"/>
</dbReference>
<dbReference type="EMBL" id="JAQQWL010000008">
    <property type="protein sequence ID" value="KAK8061962.1"/>
    <property type="molecule type" value="Genomic_DNA"/>
</dbReference>
<evidence type="ECO:0000259" key="3">
    <source>
        <dbReference type="SMART" id="SM00829"/>
    </source>
</evidence>
<dbReference type="CDD" id="cd08249">
    <property type="entry name" value="enoyl_reductase_like"/>
    <property type="match status" value="1"/>
</dbReference>
<protein>
    <recommendedName>
        <fullName evidence="3">Enoyl reductase (ER) domain-containing protein</fullName>
    </recommendedName>
</protein>
<evidence type="ECO:0000313" key="4">
    <source>
        <dbReference type="EMBL" id="KAK8061962.1"/>
    </source>
</evidence>
<keyword evidence="2" id="KW-0560">Oxidoreductase</keyword>
<dbReference type="GeneID" id="92092800"/>
<dbReference type="SUPFAM" id="SSF50129">
    <property type="entry name" value="GroES-like"/>
    <property type="match status" value="1"/>
</dbReference>
<evidence type="ECO:0000256" key="2">
    <source>
        <dbReference type="ARBA" id="ARBA00023002"/>
    </source>
</evidence>
<dbReference type="Gene3D" id="3.40.50.720">
    <property type="entry name" value="NAD(P)-binding Rossmann-like Domain"/>
    <property type="match status" value="1"/>
</dbReference>
<dbReference type="PANTHER" id="PTHR45348">
    <property type="entry name" value="HYPOTHETICAL OXIDOREDUCTASE (EUROFUNG)"/>
    <property type="match status" value="1"/>
</dbReference>
<comment type="caution">
    <text evidence="4">The sequence shown here is derived from an EMBL/GenBank/DDBJ whole genome shotgun (WGS) entry which is preliminary data.</text>
</comment>
<dbReference type="InterPro" id="IPR013154">
    <property type="entry name" value="ADH-like_N"/>
</dbReference>
<dbReference type="Proteomes" id="UP001480595">
    <property type="component" value="Unassembled WGS sequence"/>
</dbReference>
<dbReference type="SUPFAM" id="SSF51735">
    <property type="entry name" value="NAD(P)-binding Rossmann-fold domains"/>
    <property type="match status" value="1"/>
</dbReference>
<dbReference type="InterPro" id="IPR011032">
    <property type="entry name" value="GroES-like_sf"/>
</dbReference>
<keyword evidence="5" id="KW-1185">Reference proteome</keyword>
<evidence type="ECO:0000313" key="5">
    <source>
        <dbReference type="Proteomes" id="UP001480595"/>
    </source>
</evidence>
<dbReference type="RefSeq" id="XP_066715224.1">
    <property type="nucleotide sequence ID" value="XM_066859737.1"/>
</dbReference>
<evidence type="ECO:0000256" key="1">
    <source>
        <dbReference type="ARBA" id="ARBA00008072"/>
    </source>
</evidence>
<dbReference type="PANTHER" id="PTHR45348:SF2">
    <property type="entry name" value="ZINC-TYPE ALCOHOL DEHYDROGENASE-LIKE PROTEIN C2E1P3.01"/>
    <property type="match status" value="1"/>
</dbReference>
<accession>A0ABR1USU2</accession>
<proteinExistence type="inferred from homology"/>